<keyword evidence="2" id="KW-1185">Reference proteome</keyword>
<evidence type="ECO:0000313" key="1">
    <source>
        <dbReference type="EMBL" id="MDV3443732.1"/>
    </source>
</evidence>
<protein>
    <submittedName>
        <fullName evidence="1">Uncharacterized protein</fullName>
    </submittedName>
</protein>
<dbReference type="EMBL" id="JAWJUL010000239">
    <property type="protein sequence ID" value="MDV3443732.1"/>
    <property type="molecule type" value="Genomic_DNA"/>
</dbReference>
<dbReference type="Proteomes" id="UP001273935">
    <property type="component" value="Unassembled WGS sequence"/>
</dbReference>
<accession>A0ABU3Y0N8</accession>
<dbReference type="RefSeq" id="WP_317234759.1">
    <property type="nucleotide sequence ID" value="NZ_JAWJUL010000239.1"/>
</dbReference>
<evidence type="ECO:0000313" key="2">
    <source>
        <dbReference type="Proteomes" id="UP001273935"/>
    </source>
</evidence>
<gene>
    <name evidence="1" type="ORF">R0G64_30395</name>
</gene>
<proteinExistence type="predicted"/>
<organism evidence="1 2">
    <name type="scientific">Metapseudomonas otitidis</name>
    <dbReference type="NCBI Taxonomy" id="319939"/>
    <lineage>
        <taxon>Bacteria</taxon>
        <taxon>Pseudomonadati</taxon>
        <taxon>Pseudomonadota</taxon>
        <taxon>Gammaproteobacteria</taxon>
        <taxon>Pseudomonadales</taxon>
        <taxon>Pseudomonadaceae</taxon>
        <taxon>Metapseudomonas</taxon>
    </lineage>
</organism>
<reference evidence="1 2" key="1">
    <citation type="submission" date="2023-10" db="EMBL/GenBank/DDBJ databases">
        <title>Pseudomonas otitidis isolated from a paediatric patient with cystic fibrosis in Chile.</title>
        <authorList>
            <person name="Amsteins-Romero L."/>
            <person name="Opazo-Capurro A."/>
            <person name="Matus-Kohler M."/>
            <person name="Gonzalez-Rocha G."/>
        </authorList>
    </citation>
    <scope>NUCLEOTIDE SEQUENCE [LARGE SCALE GENOMIC DNA]</scope>
    <source>
        <strain evidence="1 2">P-714</strain>
    </source>
</reference>
<comment type="caution">
    <text evidence="1">The sequence shown here is derived from an EMBL/GenBank/DDBJ whole genome shotgun (WGS) entry which is preliminary data.</text>
</comment>
<sequence>MMNVAGIPTDEVVIFGWPWHGLVRSATNPSQGEVVLPNGATREHPVPERPWHTYRVRVPGTPMVTRTPEQLAADAAAGRSWWSQAILCGSACQLYGRDLGGWVYSAPDGSRWIIDLAGGAARRLGEIGGPAMLRTLTVTWPADNGQGSPSLDDGSGEPPVFQWPAPMDITPDGRQAILMLYTNDVAYAPGERPMPVGFLQVEVTGGVGTPFAAEVTVLHDRATTLGVGTYESDLVPGYNDVGQLVSAEGTESRGFTGRIWAAWFGQDGTPIACTLDRTATSEQHVANNAGTKAARLLWVLRVAGIEAARVDLQSATSGGEPADVTTTGTLNGEAIYSHTTPGVLDPYPPQGPLSVRERLMPRDSIGGVLAGDLSDVMVLGNNLVALYVRLLEIGSTQPEHRVIGAACPTTPQGLVVMNETHLATVVTTPERNRLYGPRPYSAWNPVTHVAAPLAATPVGWI</sequence>
<name>A0ABU3Y0N8_9GAMM</name>